<feature type="binding site" evidence="8 10">
    <location>
        <begin position="49"/>
        <end position="52"/>
    </location>
    <ligand>
        <name>substrate</name>
    </ligand>
</feature>
<dbReference type="InterPro" id="IPR015895">
    <property type="entry name" value="4pyrrol_synth_GluRdtase_N"/>
</dbReference>
<dbReference type="InterPro" id="IPR000343">
    <property type="entry name" value="4pyrrol_synth_GluRdtase"/>
</dbReference>
<evidence type="ECO:0000256" key="12">
    <source>
        <dbReference type="PIRSR" id="PIRSR000445-4"/>
    </source>
</evidence>
<evidence type="ECO:0000313" key="17">
    <source>
        <dbReference type="EMBL" id="TWT37967.1"/>
    </source>
</evidence>
<feature type="site" description="Important for activity" evidence="8 12">
    <location>
        <position position="101"/>
    </location>
</feature>
<name>A0A5C5VJ24_9BACT</name>
<feature type="active site" description="Nucleophile" evidence="8 9">
    <location>
        <position position="50"/>
    </location>
</feature>
<dbReference type="GO" id="GO:0050661">
    <property type="term" value="F:NADP binding"/>
    <property type="evidence" value="ECO:0007669"/>
    <property type="project" value="InterPro"/>
</dbReference>
<feature type="domain" description="Tetrapyrrole biosynthesis glutamyl-tRNA reductase dimerisation" evidence="14">
    <location>
        <begin position="325"/>
        <end position="423"/>
    </location>
</feature>
<comment type="similarity">
    <text evidence="2 8 13">Belongs to the glutamyl-tRNA reductase family.</text>
</comment>
<evidence type="ECO:0000256" key="8">
    <source>
        <dbReference type="HAMAP-Rule" id="MF_00087"/>
    </source>
</evidence>
<evidence type="ECO:0000256" key="11">
    <source>
        <dbReference type="PIRSR" id="PIRSR000445-3"/>
    </source>
</evidence>
<dbReference type="Gene3D" id="3.30.460.30">
    <property type="entry name" value="Glutamyl-tRNA reductase, N-terminal domain"/>
    <property type="match status" value="1"/>
</dbReference>
<feature type="binding site" evidence="8 10">
    <location>
        <position position="122"/>
    </location>
    <ligand>
        <name>substrate</name>
    </ligand>
</feature>
<dbReference type="SUPFAM" id="SSF69742">
    <property type="entry name" value="Glutamyl tRNA-reductase catalytic, N-terminal domain"/>
    <property type="match status" value="1"/>
</dbReference>
<feature type="binding site" evidence="8 10">
    <location>
        <begin position="116"/>
        <end position="118"/>
    </location>
    <ligand>
        <name>substrate</name>
    </ligand>
</feature>
<dbReference type="CDD" id="cd05213">
    <property type="entry name" value="NAD_bind_Glutamyl_tRNA_reduct"/>
    <property type="match status" value="1"/>
</dbReference>
<evidence type="ECO:0000313" key="18">
    <source>
        <dbReference type="Proteomes" id="UP000316714"/>
    </source>
</evidence>
<dbReference type="FunFam" id="3.30.460.30:FF:000001">
    <property type="entry name" value="Glutamyl-tRNA reductase"/>
    <property type="match status" value="1"/>
</dbReference>
<dbReference type="Pfam" id="PF00745">
    <property type="entry name" value="GlutR_dimer"/>
    <property type="match status" value="1"/>
</dbReference>
<keyword evidence="18" id="KW-1185">Reference proteome</keyword>
<comment type="caution">
    <text evidence="17">The sequence shown here is derived from an EMBL/GenBank/DDBJ whole genome shotgun (WGS) entry which is preliminary data.</text>
</comment>
<comment type="catalytic activity">
    <reaction evidence="7 8 13">
        <text>(S)-4-amino-5-oxopentanoate + tRNA(Glu) + NADP(+) = L-glutamyl-tRNA(Glu) + NADPH + H(+)</text>
        <dbReference type="Rhea" id="RHEA:12344"/>
        <dbReference type="Rhea" id="RHEA-COMP:9663"/>
        <dbReference type="Rhea" id="RHEA-COMP:9680"/>
        <dbReference type="ChEBI" id="CHEBI:15378"/>
        <dbReference type="ChEBI" id="CHEBI:57501"/>
        <dbReference type="ChEBI" id="CHEBI:57783"/>
        <dbReference type="ChEBI" id="CHEBI:58349"/>
        <dbReference type="ChEBI" id="CHEBI:78442"/>
        <dbReference type="ChEBI" id="CHEBI:78520"/>
        <dbReference type="EC" id="1.2.1.70"/>
    </reaction>
</comment>
<dbReference type="SUPFAM" id="SSF51735">
    <property type="entry name" value="NAD(P)-binding Rossmann-fold domains"/>
    <property type="match status" value="1"/>
</dbReference>
<dbReference type="Gene3D" id="3.40.50.720">
    <property type="entry name" value="NAD(P)-binding Rossmann-like Domain"/>
    <property type="match status" value="1"/>
</dbReference>
<dbReference type="Proteomes" id="UP000316714">
    <property type="component" value="Unassembled WGS sequence"/>
</dbReference>
<feature type="domain" description="Glutamyl-tRNA reductase N-terminal" evidence="16">
    <location>
        <begin position="6"/>
        <end position="158"/>
    </location>
</feature>
<dbReference type="UniPathway" id="UPA00251">
    <property type="reaction ID" value="UER00316"/>
</dbReference>
<organism evidence="17 18">
    <name type="scientific">Posidoniimonas corsicana</name>
    <dbReference type="NCBI Taxonomy" id="1938618"/>
    <lineage>
        <taxon>Bacteria</taxon>
        <taxon>Pseudomonadati</taxon>
        <taxon>Planctomycetota</taxon>
        <taxon>Planctomycetia</taxon>
        <taxon>Pirellulales</taxon>
        <taxon>Lacipirellulaceae</taxon>
        <taxon>Posidoniimonas</taxon>
    </lineage>
</organism>
<dbReference type="PANTHER" id="PTHR43013">
    <property type="entry name" value="GLUTAMYL-TRNA REDUCTASE"/>
    <property type="match status" value="1"/>
</dbReference>
<dbReference type="RefSeq" id="WP_146565264.1">
    <property type="nucleotide sequence ID" value="NZ_SIHJ01000001.1"/>
</dbReference>
<keyword evidence="5 8" id="KW-0560">Oxidoreductase</keyword>
<dbReference type="InterPro" id="IPR018214">
    <property type="entry name" value="GluRdtase_CS"/>
</dbReference>
<comment type="domain">
    <text evidence="8">Possesses an unusual extended V-shaped dimeric structure with each monomer consisting of three distinct domains arranged along a curved 'spinal' alpha-helix. The N-terminal catalytic domain specifically recognizes the glutamate moiety of the substrate. The second domain is the NADPH-binding domain, and the third C-terminal domain is responsible for dimerization.</text>
</comment>
<keyword evidence="4 8" id="KW-0521">NADP</keyword>
<comment type="subunit">
    <text evidence="8">Homodimer.</text>
</comment>
<comment type="function">
    <text evidence="8">Catalyzes the NADPH-dependent reduction of glutamyl-tRNA(Glu) to glutamate 1-semialdehyde (GSA).</text>
</comment>
<proteinExistence type="inferred from homology"/>
<evidence type="ECO:0000256" key="13">
    <source>
        <dbReference type="RuleBase" id="RU000584"/>
    </source>
</evidence>
<dbReference type="GO" id="GO:0008883">
    <property type="term" value="F:glutamyl-tRNA reductase activity"/>
    <property type="evidence" value="ECO:0007669"/>
    <property type="project" value="UniProtKB-UniRule"/>
</dbReference>
<dbReference type="Pfam" id="PF05201">
    <property type="entry name" value="GlutR_N"/>
    <property type="match status" value="1"/>
</dbReference>
<evidence type="ECO:0000256" key="3">
    <source>
        <dbReference type="ARBA" id="ARBA00012970"/>
    </source>
</evidence>
<dbReference type="InterPro" id="IPR036453">
    <property type="entry name" value="GluRdtase_dimer_dom_sf"/>
</dbReference>
<keyword evidence="6 8" id="KW-0627">Porphyrin biosynthesis</keyword>
<dbReference type="NCBIfam" id="TIGR01035">
    <property type="entry name" value="hemA"/>
    <property type="match status" value="1"/>
</dbReference>
<dbReference type="GO" id="GO:0019353">
    <property type="term" value="P:protoporphyrinogen IX biosynthetic process from glutamate"/>
    <property type="evidence" value="ECO:0007669"/>
    <property type="project" value="TreeGrafter"/>
</dbReference>
<feature type="binding site" evidence="8 10">
    <location>
        <position position="111"/>
    </location>
    <ligand>
        <name>substrate</name>
    </ligand>
</feature>
<evidence type="ECO:0000256" key="1">
    <source>
        <dbReference type="ARBA" id="ARBA00005059"/>
    </source>
</evidence>
<sequence length="425" mass="47780">MKLRMIGCSHHRSGVAVRERLAFTPDQAALALEGWRVDRPTNEAVLLSTCNRVEFYVASGEDDLPPCPSLMARHLADAHNVPVDEVRSDLVTLRDEEVVDHLFHVAASLDSMVLGEPQILAQVKEAYDLAQRLGVAGPMTHGCFQSALRVGRRIASETALHRCRVSIPSVAIADFAGSIFERFDDKRVLVVGAGEMADETLRYLTDQGAKHITIVNRDPLRAAQLASQWDGESASFADLFPQAARADMIISTTGAPEAIVTLEQFRDRIAPQRHQRPLFILDLAMPRDFDPRIADEIGAYLYSIDDLQQACEANRQARERELPLAERIIHEEREKFFVDTRHRISAPVIAQLRSGLEEPKQAELERLFNKLPQLDGAAQDEIRRFADRLVNKMLHAPMESLRDESRYGSPRKLLDALSRLFQLKE</sequence>
<evidence type="ECO:0000256" key="2">
    <source>
        <dbReference type="ARBA" id="ARBA00005916"/>
    </source>
</evidence>
<reference evidence="17 18" key="1">
    <citation type="submission" date="2019-02" db="EMBL/GenBank/DDBJ databases">
        <title>Deep-cultivation of Planctomycetes and their phenomic and genomic characterization uncovers novel biology.</title>
        <authorList>
            <person name="Wiegand S."/>
            <person name="Jogler M."/>
            <person name="Boedeker C."/>
            <person name="Pinto D."/>
            <person name="Vollmers J."/>
            <person name="Rivas-Marin E."/>
            <person name="Kohn T."/>
            <person name="Peeters S.H."/>
            <person name="Heuer A."/>
            <person name="Rast P."/>
            <person name="Oberbeckmann S."/>
            <person name="Bunk B."/>
            <person name="Jeske O."/>
            <person name="Meyerdierks A."/>
            <person name="Storesund J.E."/>
            <person name="Kallscheuer N."/>
            <person name="Luecker S."/>
            <person name="Lage O.M."/>
            <person name="Pohl T."/>
            <person name="Merkel B.J."/>
            <person name="Hornburger P."/>
            <person name="Mueller R.-W."/>
            <person name="Bruemmer F."/>
            <person name="Labrenz M."/>
            <person name="Spormann A.M."/>
            <person name="Op Den Camp H."/>
            <person name="Overmann J."/>
            <person name="Amann R."/>
            <person name="Jetten M.S.M."/>
            <person name="Mascher T."/>
            <person name="Medema M.H."/>
            <person name="Devos D.P."/>
            <person name="Kaster A.-K."/>
            <person name="Ovreas L."/>
            <person name="Rohde M."/>
            <person name="Galperin M.Y."/>
            <person name="Jogler C."/>
        </authorList>
    </citation>
    <scope>NUCLEOTIDE SEQUENCE [LARGE SCALE GENOMIC DNA]</scope>
    <source>
        <strain evidence="17 18">KOR34</strain>
    </source>
</reference>
<dbReference type="InterPro" id="IPR036291">
    <property type="entry name" value="NAD(P)-bd_dom_sf"/>
</dbReference>
<dbReference type="InterPro" id="IPR006151">
    <property type="entry name" value="Shikm_DH/Glu-tRNA_Rdtase"/>
</dbReference>
<dbReference type="InterPro" id="IPR036343">
    <property type="entry name" value="GluRdtase_N_sf"/>
</dbReference>
<feature type="binding site" evidence="8 11">
    <location>
        <begin position="192"/>
        <end position="197"/>
    </location>
    <ligand>
        <name>NADP(+)</name>
        <dbReference type="ChEBI" id="CHEBI:58349"/>
    </ligand>
</feature>
<dbReference type="PROSITE" id="PS00747">
    <property type="entry name" value="GLUTR"/>
    <property type="match status" value="1"/>
</dbReference>
<evidence type="ECO:0000256" key="6">
    <source>
        <dbReference type="ARBA" id="ARBA00023244"/>
    </source>
</evidence>
<dbReference type="InterPro" id="IPR015896">
    <property type="entry name" value="4pyrrol_synth_GluRdtase_dimer"/>
</dbReference>
<dbReference type="OrthoDB" id="110209at2"/>
<comment type="miscellaneous">
    <text evidence="8">During catalysis, the active site Cys acts as a nucleophile attacking the alpha-carbonyl group of tRNA-bound glutamate with the formation of a thioester intermediate between enzyme and glutamate, and the concomitant release of tRNA(Glu). The thioester intermediate is finally reduced by direct hydride transfer from NADPH, to form the product GSA.</text>
</comment>
<dbReference type="EC" id="1.2.1.70" evidence="3 8"/>
<feature type="domain" description="Quinate/shikimate 5-dehydrogenase/glutamyl-tRNA reductase" evidence="15">
    <location>
        <begin position="176"/>
        <end position="309"/>
    </location>
</feature>
<dbReference type="PIRSF" id="PIRSF000445">
    <property type="entry name" value="4pyrrol_synth_GluRdtase"/>
    <property type="match status" value="1"/>
</dbReference>
<evidence type="ECO:0000259" key="16">
    <source>
        <dbReference type="Pfam" id="PF05201"/>
    </source>
</evidence>
<accession>A0A5C5VJ24</accession>
<dbReference type="EMBL" id="SIHJ01000001">
    <property type="protein sequence ID" value="TWT37967.1"/>
    <property type="molecule type" value="Genomic_DNA"/>
</dbReference>
<dbReference type="AlphaFoldDB" id="A0A5C5VJ24"/>
<dbReference type="HAMAP" id="MF_00087">
    <property type="entry name" value="Glu_tRNA_reductase"/>
    <property type="match status" value="1"/>
</dbReference>
<dbReference type="PANTHER" id="PTHR43013:SF1">
    <property type="entry name" value="GLUTAMYL-TRNA REDUCTASE"/>
    <property type="match status" value="1"/>
</dbReference>
<gene>
    <name evidence="8 17" type="primary">hemA</name>
    <name evidence="17" type="ORF">KOR34_29330</name>
</gene>
<dbReference type="Pfam" id="PF01488">
    <property type="entry name" value="Shikimate_DH"/>
    <property type="match status" value="1"/>
</dbReference>
<evidence type="ECO:0000256" key="5">
    <source>
        <dbReference type="ARBA" id="ARBA00023002"/>
    </source>
</evidence>
<evidence type="ECO:0000256" key="4">
    <source>
        <dbReference type="ARBA" id="ARBA00022857"/>
    </source>
</evidence>
<evidence type="ECO:0000259" key="15">
    <source>
        <dbReference type="Pfam" id="PF01488"/>
    </source>
</evidence>
<evidence type="ECO:0000259" key="14">
    <source>
        <dbReference type="Pfam" id="PF00745"/>
    </source>
</evidence>
<protein>
    <recommendedName>
        <fullName evidence="3 8">Glutamyl-tRNA reductase</fullName>
        <shortName evidence="8">GluTR</shortName>
        <ecNumber evidence="3 8">1.2.1.70</ecNumber>
    </recommendedName>
</protein>
<dbReference type="SUPFAM" id="SSF69075">
    <property type="entry name" value="Glutamyl tRNA-reductase dimerization domain"/>
    <property type="match status" value="1"/>
</dbReference>
<evidence type="ECO:0000256" key="7">
    <source>
        <dbReference type="ARBA" id="ARBA00047464"/>
    </source>
</evidence>
<evidence type="ECO:0000256" key="10">
    <source>
        <dbReference type="PIRSR" id="PIRSR000445-2"/>
    </source>
</evidence>
<evidence type="ECO:0000256" key="9">
    <source>
        <dbReference type="PIRSR" id="PIRSR000445-1"/>
    </source>
</evidence>
<comment type="pathway">
    <text evidence="1 8 13">Porphyrin-containing compound metabolism; protoporphyrin-IX biosynthesis; 5-aminolevulinate from L-glutamyl-tRNA(Glu): step 1/2.</text>
</comment>